<feature type="compositionally biased region" description="Pro residues" evidence="5">
    <location>
        <begin position="144"/>
        <end position="157"/>
    </location>
</feature>
<dbReference type="AlphaFoldDB" id="A0A7S1Q328"/>
<feature type="compositionally biased region" description="Basic and acidic residues" evidence="5">
    <location>
        <begin position="128"/>
        <end position="138"/>
    </location>
</feature>
<dbReference type="InterPro" id="IPR036855">
    <property type="entry name" value="Znf_CCCH_sf"/>
</dbReference>
<keyword evidence="1 4" id="KW-0479">Metal-binding</keyword>
<keyword evidence="2 4" id="KW-0863">Zinc-finger</keyword>
<accession>A0A7S1Q328</accession>
<feature type="region of interest" description="Disordered" evidence="5">
    <location>
        <begin position="1"/>
        <end position="187"/>
    </location>
</feature>
<feature type="compositionally biased region" description="Pro residues" evidence="5">
    <location>
        <begin position="60"/>
        <end position="71"/>
    </location>
</feature>
<dbReference type="Gene3D" id="4.10.1000.10">
    <property type="entry name" value="Zinc finger, CCCH-type"/>
    <property type="match status" value="1"/>
</dbReference>
<evidence type="ECO:0000256" key="5">
    <source>
        <dbReference type="SAM" id="MobiDB-lite"/>
    </source>
</evidence>
<feature type="compositionally biased region" description="Low complexity" evidence="5">
    <location>
        <begin position="249"/>
        <end position="258"/>
    </location>
</feature>
<feature type="compositionally biased region" description="Low complexity" evidence="5">
    <location>
        <begin position="265"/>
        <end position="289"/>
    </location>
</feature>
<evidence type="ECO:0000256" key="2">
    <source>
        <dbReference type="ARBA" id="ARBA00022771"/>
    </source>
</evidence>
<keyword evidence="3 4" id="KW-0862">Zinc</keyword>
<dbReference type="PROSITE" id="PS50103">
    <property type="entry name" value="ZF_C3H1"/>
    <property type="match status" value="1"/>
</dbReference>
<feature type="compositionally biased region" description="Polar residues" evidence="5">
    <location>
        <begin position="14"/>
        <end position="28"/>
    </location>
</feature>
<protein>
    <recommendedName>
        <fullName evidence="6">C3H1-type domain-containing protein</fullName>
    </recommendedName>
</protein>
<feature type="domain" description="C3H1-type" evidence="6">
    <location>
        <begin position="187"/>
        <end position="217"/>
    </location>
</feature>
<feature type="zinc finger region" description="C3H1-type" evidence="4">
    <location>
        <begin position="187"/>
        <end position="217"/>
    </location>
</feature>
<evidence type="ECO:0000256" key="3">
    <source>
        <dbReference type="ARBA" id="ARBA00022833"/>
    </source>
</evidence>
<feature type="compositionally biased region" description="Pro residues" evidence="5">
    <location>
        <begin position="113"/>
        <end position="125"/>
    </location>
</feature>
<dbReference type="GO" id="GO:0008270">
    <property type="term" value="F:zinc ion binding"/>
    <property type="evidence" value="ECO:0007669"/>
    <property type="project" value="UniProtKB-KW"/>
</dbReference>
<sequence length="323" mass="33446">MWAPPSSDGPQPPLTGQYSTAQVPTTNAVGGFAAPPAQHQPPFAPPYPQMPYPHHAFGHPHPPQQPYPASSPPFTMYAPPGPPPMHGPPSGSYPVPWPYPPPTPFASSDWTQPAPPPPPPPPPPAARETPDAVKERGRTASKPATPPPTSAPPPPMPRIGDAPVVRIGGPRATVPPPPFGSRGRPEKYRTSLCRHEKSGGVDLCPMGLHCRFAHAPEELRTEAQNVAEGLTTEAALRAYFEARARGMTTAAAGGADTTAARRDGGTNSSAASNVAGAGPASLSSSGNASPTQHRLVETPTTHGAAATRDERSASVPVSPTTQP</sequence>
<dbReference type="SUPFAM" id="SSF90229">
    <property type="entry name" value="CCCH zinc finger"/>
    <property type="match status" value="1"/>
</dbReference>
<feature type="compositionally biased region" description="Pro residues" evidence="5">
    <location>
        <begin position="95"/>
        <end position="104"/>
    </location>
</feature>
<reference evidence="7" key="1">
    <citation type="submission" date="2021-01" db="EMBL/GenBank/DDBJ databases">
        <authorList>
            <person name="Corre E."/>
            <person name="Pelletier E."/>
            <person name="Niang G."/>
            <person name="Scheremetjew M."/>
            <person name="Finn R."/>
            <person name="Kale V."/>
            <person name="Holt S."/>
            <person name="Cochrane G."/>
            <person name="Meng A."/>
            <person name="Brown T."/>
            <person name="Cohen L."/>
        </authorList>
    </citation>
    <scope>NUCLEOTIDE SEQUENCE</scope>
    <source>
        <strain evidence="7">CCAP 1951/1</strain>
    </source>
</reference>
<proteinExistence type="predicted"/>
<evidence type="ECO:0000313" key="7">
    <source>
        <dbReference type="EMBL" id="CAD9115472.1"/>
    </source>
</evidence>
<evidence type="ECO:0000256" key="1">
    <source>
        <dbReference type="ARBA" id="ARBA00022723"/>
    </source>
</evidence>
<evidence type="ECO:0000259" key="6">
    <source>
        <dbReference type="PROSITE" id="PS50103"/>
    </source>
</evidence>
<feature type="region of interest" description="Disordered" evidence="5">
    <location>
        <begin position="249"/>
        <end position="323"/>
    </location>
</feature>
<dbReference type="EMBL" id="HBGF01021891">
    <property type="protein sequence ID" value="CAD9115472.1"/>
    <property type="molecule type" value="Transcribed_RNA"/>
</dbReference>
<organism evidence="7">
    <name type="scientific">Neobodo designis</name>
    <name type="common">Flagellated protozoan</name>
    <name type="synonym">Bodo designis</name>
    <dbReference type="NCBI Taxonomy" id="312471"/>
    <lineage>
        <taxon>Eukaryota</taxon>
        <taxon>Discoba</taxon>
        <taxon>Euglenozoa</taxon>
        <taxon>Kinetoplastea</taxon>
        <taxon>Metakinetoplastina</taxon>
        <taxon>Neobodonida</taxon>
        <taxon>Neobodo</taxon>
    </lineage>
</organism>
<gene>
    <name evidence="7" type="ORF">NDES1114_LOCUS14444</name>
</gene>
<feature type="compositionally biased region" description="Pro residues" evidence="5">
    <location>
        <begin position="38"/>
        <end position="51"/>
    </location>
</feature>
<name>A0A7S1Q328_NEODS</name>
<dbReference type="InterPro" id="IPR000571">
    <property type="entry name" value="Znf_CCCH"/>
</dbReference>
<evidence type="ECO:0000256" key="4">
    <source>
        <dbReference type="PROSITE-ProRule" id="PRU00723"/>
    </source>
</evidence>